<keyword evidence="4" id="KW-0443">Lipid metabolism</keyword>
<dbReference type="InterPro" id="IPR045851">
    <property type="entry name" value="AMP-bd_C_sf"/>
</dbReference>
<keyword evidence="3" id="KW-0276">Fatty acid metabolism</keyword>
<dbReference type="Proteomes" id="UP000243217">
    <property type="component" value="Unassembled WGS sequence"/>
</dbReference>
<gene>
    <name evidence="7" type="ORF">THRCLA_06779</name>
</gene>
<dbReference type="InterPro" id="IPR040097">
    <property type="entry name" value="FAAL/FAAC"/>
</dbReference>
<dbReference type="AlphaFoldDB" id="A0A1V9ZKA6"/>
<evidence type="ECO:0000259" key="6">
    <source>
        <dbReference type="PROSITE" id="PS50075"/>
    </source>
</evidence>
<dbReference type="SUPFAM" id="SSF56801">
    <property type="entry name" value="Acetyl-CoA synthetase-like"/>
    <property type="match status" value="1"/>
</dbReference>
<dbReference type="InterPro" id="IPR042099">
    <property type="entry name" value="ANL_N_sf"/>
</dbReference>
<feature type="domain" description="Carrier" evidence="6">
    <location>
        <begin position="615"/>
        <end position="693"/>
    </location>
</feature>
<dbReference type="Gene3D" id="1.10.1200.10">
    <property type="entry name" value="ACP-like"/>
    <property type="match status" value="1"/>
</dbReference>
<dbReference type="PANTHER" id="PTHR22754:SF32">
    <property type="entry name" value="DISCO-INTERACTING PROTEIN 2"/>
    <property type="match status" value="1"/>
</dbReference>
<dbReference type="PROSITE" id="PS50075">
    <property type="entry name" value="CARRIER"/>
    <property type="match status" value="1"/>
</dbReference>
<keyword evidence="8" id="KW-1185">Reference proteome</keyword>
<dbReference type="STRING" id="74557.A0A1V9ZKA6"/>
<dbReference type="SUPFAM" id="SSF47336">
    <property type="entry name" value="ACP-like"/>
    <property type="match status" value="1"/>
</dbReference>
<evidence type="ECO:0000256" key="4">
    <source>
        <dbReference type="ARBA" id="ARBA00023098"/>
    </source>
</evidence>
<dbReference type="InterPro" id="IPR036736">
    <property type="entry name" value="ACP-like_sf"/>
</dbReference>
<dbReference type="Gene3D" id="3.40.50.12780">
    <property type="entry name" value="N-terminal domain of ligase-like"/>
    <property type="match status" value="1"/>
</dbReference>
<dbReference type="GO" id="GO:0016874">
    <property type="term" value="F:ligase activity"/>
    <property type="evidence" value="ECO:0007669"/>
    <property type="project" value="UniProtKB-KW"/>
</dbReference>
<dbReference type="PANTHER" id="PTHR22754">
    <property type="entry name" value="DISCO-INTERACTING PROTEIN 2 DIP2 -RELATED"/>
    <property type="match status" value="1"/>
</dbReference>
<dbReference type="Pfam" id="PF23024">
    <property type="entry name" value="AMP-dom_DIP2-like"/>
    <property type="match status" value="1"/>
</dbReference>
<evidence type="ECO:0000313" key="7">
    <source>
        <dbReference type="EMBL" id="OQR98230.1"/>
    </source>
</evidence>
<dbReference type="EMBL" id="JNBS01001867">
    <property type="protein sequence ID" value="OQR98230.1"/>
    <property type="molecule type" value="Genomic_DNA"/>
</dbReference>
<comment type="similarity">
    <text evidence="1">Belongs to the ATP-dependent AMP-binding enzyme family.</text>
</comment>
<evidence type="ECO:0000256" key="5">
    <source>
        <dbReference type="SAM" id="MobiDB-lite"/>
    </source>
</evidence>
<keyword evidence="2 7" id="KW-0436">Ligase</keyword>
<evidence type="ECO:0000313" key="8">
    <source>
        <dbReference type="Proteomes" id="UP000243217"/>
    </source>
</evidence>
<feature type="region of interest" description="Disordered" evidence="5">
    <location>
        <begin position="589"/>
        <end position="611"/>
    </location>
</feature>
<accession>A0A1V9ZKA6</accession>
<dbReference type="GO" id="GO:0008610">
    <property type="term" value="P:lipid biosynthetic process"/>
    <property type="evidence" value="ECO:0007669"/>
    <property type="project" value="InterPro"/>
</dbReference>
<dbReference type="PROSITE" id="PS00455">
    <property type="entry name" value="AMP_BINDING"/>
    <property type="match status" value="1"/>
</dbReference>
<dbReference type="FunFam" id="3.40.50.12780:FF:000013">
    <property type="entry name" value="Long-chain-fatty-acid--AMP ligase FadD32"/>
    <property type="match status" value="1"/>
</dbReference>
<feature type="compositionally biased region" description="Polar residues" evidence="5">
    <location>
        <begin position="589"/>
        <end position="603"/>
    </location>
</feature>
<feature type="region of interest" description="Disordered" evidence="5">
    <location>
        <begin position="693"/>
        <end position="717"/>
    </location>
</feature>
<evidence type="ECO:0000256" key="2">
    <source>
        <dbReference type="ARBA" id="ARBA00022598"/>
    </source>
</evidence>
<dbReference type="InterPro" id="IPR025110">
    <property type="entry name" value="AMP-bd_C"/>
</dbReference>
<organism evidence="7 8">
    <name type="scientific">Thraustotheca clavata</name>
    <dbReference type="NCBI Taxonomy" id="74557"/>
    <lineage>
        <taxon>Eukaryota</taxon>
        <taxon>Sar</taxon>
        <taxon>Stramenopiles</taxon>
        <taxon>Oomycota</taxon>
        <taxon>Saprolegniomycetes</taxon>
        <taxon>Saprolegniales</taxon>
        <taxon>Achlyaceae</taxon>
        <taxon>Thraustotheca</taxon>
    </lineage>
</organism>
<dbReference type="InterPro" id="IPR000873">
    <property type="entry name" value="AMP-dep_synth/lig_dom"/>
</dbReference>
<dbReference type="GO" id="GO:0006631">
    <property type="term" value="P:fatty acid metabolic process"/>
    <property type="evidence" value="ECO:0007669"/>
    <property type="project" value="UniProtKB-KW"/>
</dbReference>
<protein>
    <submittedName>
        <fullName evidence="7">Fatty-acid-CoA ligase</fullName>
    </submittedName>
</protein>
<evidence type="ECO:0000256" key="3">
    <source>
        <dbReference type="ARBA" id="ARBA00022832"/>
    </source>
</evidence>
<dbReference type="Pfam" id="PF00501">
    <property type="entry name" value="AMP-binding"/>
    <property type="match status" value="1"/>
</dbReference>
<comment type="caution">
    <text evidence="7">The sequence shown here is derived from an EMBL/GenBank/DDBJ whole genome shotgun (WGS) entry which is preliminary data.</text>
</comment>
<dbReference type="InterPro" id="IPR009081">
    <property type="entry name" value="PP-bd_ACP"/>
</dbReference>
<dbReference type="InterPro" id="IPR020845">
    <property type="entry name" value="AMP-binding_CS"/>
</dbReference>
<evidence type="ECO:0000256" key="1">
    <source>
        <dbReference type="ARBA" id="ARBA00006432"/>
    </source>
</evidence>
<feature type="compositionally biased region" description="Polar residues" evidence="5">
    <location>
        <begin position="694"/>
        <end position="710"/>
    </location>
</feature>
<dbReference type="Pfam" id="PF00550">
    <property type="entry name" value="PP-binding"/>
    <property type="match status" value="1"/>
</dbReference>
<dbReference type="OrthoDB" id="199633at2759"/>
<sequence>MADVTLLDRLNQWALEQPEKTIYSFADDSGSVVASLSYKDFDEETANLARLMLASPSSHAKGMGLKKNDKLVLVYPPGLDFIVAFVACLRAGVVAVPVYPPDPRKLKKDIVMFTTVWSNSGAKTALTCANYNHVKKILDIKQKMTFSESYPWPELKWIETDRLGKNKAAPNTVNLPVPDLNDLAFLQYTSGSTSDPKGVMVSHGNLSHNLSIISEALNARNNSVVVSWLPQYHDMGLIGAYLGILYTGGSGVYISPFSFIKNPNLWIQLISKYKATHLQAPNFAYALCARKFVPSPNLDLSSVCHMINGAEPIDGAAIDNFYATFKPYGLRQGVVRPTYGLAEHTVYVCDSAPELTRIKVIKSVLETEDKFEFATSSTPAQDIKEMVGCGSPEVDVRVVNVDLRVAQPEGLVGEIWVSSKSTTQGYYNMPDLTKEMFHATLANAPDVEYVRTGDLGVFYKEQLFICGRLKDLIIIRGRNHYPQDIEKTIEGFDAIRPGCSAAFSALLSDDEVLCAMAEVRPEATVSLDQLATSIRQAVASEHGVTLEGFVFLNARAIPKTTSGKISRKRCKVAFLTKSLPELHRSITQVDQSLENDQPNNSQRPLKRDFPPLKSVPSAEVLGFLRHEIAHLVNVREDEVLNTTTLQGLGMDSMGLTQLQGIIANQYGVHAPEEILYAEQTTIQGLYDALKSAPLSPSQSPNIGGDNQTSFLEDPPTPPRPRMCCGCIRIR</sequence>
<dbReference type="CDD" id="cd05931">
    <property type="entry name" value="FAAL"/>
    <property type="match status" value="1"/>
</dbReference>
<proteinExistence type="inferred from homology"/>
<name>A0A1V9ZKA6_9STRA</name>
<dbReference type="Gene3D" id="3.30.300.30">
    <property type="match status" value="1"/>
</dbReference>
<reference evidence="7 8" key="1">
    <citation type="journal article" date="2014" name="Genome Biol. Evol.">
        <title>The secreted proteins of Achlya hypogyna and Thraustotheca clavata identify the ancestral oomycete secretome and reveal gene acquisitions by horizontal gene transfer.</title>
        <authorList>
            <person name="Misner I."/>
            <person name="Blouin N."/>
            <person name="Leonard G."/>
            <person name="Richards T.A."/>
            <person name="Lane C.E."/>
        </authorList>
    </citation>
    <scope>NUCLEOTIDE SEQUENCE [LARGE SCALE GENOMIC DNA]</scope>
    <source>
        <strain evidence="7 8">ATCC 34112</strain>
    </source>
</reference>